<sequence>MYIIAAITLLAEEIYFLYRHKTPPSYKRRLIIIGIVWACISAAAIVVTVDAARSPGLIQDFSAESDSYTTGISLLALSWLAFLLTSMLAMLTFVNGLLVMPVNALPDGSYTGANPRHKVVFHKDMKPLKVIELSQGRDEAALGYGNNQYVQPPQPVHTAWAERYPGQIKTTYNHWPGDFA</sequence>
<evidence type="ECO:0000313" key="2">
    <source>
        <dbReference type="EMBL" id="CCM02883.1"/>
    </source>
</evidence>
<dbReference type="GeneID" id="24097794"/>
<dbReference type="InParanoid" id="J4G8B8"/>
<feature type="transmembrane region" description="Helical" evidence="1">
    <location>
        <begin position="30"/>
        <end position="52"/>
    </location>
</feature>
<dbReference type="OrthoDB" id="2803607at2759"/>
<evidence type="ECO:0000313" key="3">
    <source>
        <dbReference type="Proteomes" id="UP000006352"/>
    </source>
</evidence>
<dbReference type="HOGENOM" id="CLU_1496230_0_0_1"/>
<keyword evidence="1" id="KW-0812">Transmembrane</keyword>
<gene>
    <name evidence="2" type="ORF">FIBRA_04997</name>
</gene>
<reference evidence="2 3" key="1">
    <citation type="journal article" date="2012" name="Appl. Environ. Microbiol.">
        <title>Short-read sequencing for genomic analysis of the brown rot fungus Fibroporia radiculosa.</title>
        <authorList>
            <person name="Tang J.D."/>
            <person name="Perkins A.D."/>
            <person name="Sonstegard T.S."/>
            <person name="Schroeder S.G."/>
            <person name="Burgess S.C."/>
            <person name="Diehl S.V."/>
        </authorList>
    </citation>
    <scope>NUCLEOTIDE SEQUENCE [LARGE SCALE GENOMIC DNA]</scope>
    <source>
        <strain evidence="2 3">TFFH 294</strain>
    </source>
</reference>
<name>J4G8B8_9APHY</name>
<dbReference type="Proteomes" id="UP000006352">
    <property type="component" value="Unassembled WGS sequence"/>
</dbReference>
<keyword evidence="1" id="KW-0472">Membrane</keyword>
<keyword evidence="3" id="KW-1185">Reference proteome</keyword>
<feature type="transmembrane region" description="Helical" evidence="1">
    <location>
        <begin position="72"/>
        <end position="94"/>
    </location>
</feature>
<dbReference type="RefSeq" id="XP_012182166.1">
    <property type="nucleotide sequence ID" value="XM_012326776.1"/>
</dbReference>
<dbReference type="AlphaFoldDB" id="J4G8B8"/>
<organism evidence="2 3">
    <name type="scientific">Fibroporia radiculosa</name>
    <dbReference type="NCBI Taxonomy" id="599839"/>
    <lineage>
        <taxon>Eukaryota</taxon>
        <taxon>Fungi</taxon>
        <taxon>Dikarya</taxon>
        <taxon>Basidiomycota</taxon>
        <taxon>Agaricomycotina</taxon>
        <taxon>Agaricomycetes</taxon>
        <taxon>Polyporales</taxon>
        <taxon>Fibroporiaceae</taxon>
        <taxon>Fibroporia</taxon>
    </lineage>
</organism>
<proteinExistence type="predicted"/>
<keyword evidence="1" id="KW-1133">Transmembrane helix</keyword>
<protein>
    <submittedName>
        <fullName evidence="2">Uncharacterized protein</fullName>
    </submittedName>
</protein>
<evidence type="ECO:0000256" key="1">
    <source>
        <dbReference type="SAM" id="Phobius"/>
    </source>
</evidence>
<dbReference type="EMBL" id="HE797095">
    <property type="protein sequence ID" value="CCM02883.1"/>
    <property type="molecule type" value="Genomic_DNA"/>
</dbReference>
<accession>J4G8B8</accession>